<accession>A0A0G1KN81</accession>
<dbReference type="InterPro" id="IPR051162">
    <property type="entry name" value="T4SS_component"/>
</dbReference>
<dbReference type="PANTHER" id="PTHR30121:SF6">
    <property type="entry name" value="SLR6007 PROTEIN"/>
    <property type="match status" value="1"/>
</dbReference>
<proteinExistence type="predicted"/>
<organism evidence="3 4">
    <name type="scientific">candidate division WWE3 bacterium GW2011_GWC2_44_9</name>
    <dbReference type="NCBI Taxonomy" id="1619125"/>
    <lineage>
        <taxon>Bacteria</taxon>
        <taxon>Katanobacteria</taxon>
    </lineage>
</organism>
<comment type="caution">
    <text evidence="3">The sequence shown here is derived from an EMBL/GenBank/DDBJ whole genome shotgun (WGS) entry which is preliminary data.</text>
</comment>
<gene>
    <name evidence="3" type="ORF">UW82_C0003G0024</name>
</gene>
<evidence type="ECO:0000256" key="1">
    <source>
        <dbReference type="SAM" id="MobiDB-lite"/>
    </source>
</evidence>
<dbReference type="EMBL" id="LCJU01000003">
    <property type="protein sequence ID" value="KKT85106.1"/>
    <property type="molecule type" value="Genomic_DNA"/>
</dbReference>
<reference evidence="3 4" key="1">
    <citation type="journal article" date="2015" name="Nature">
        <title>rRNA introns, odd ribosomes, and small enigmatic genomes across a large radiation of phyla.</title>
        <authorList>
            <person name="Brown C.T."/>
            <person name="Hug L.A."/>
            <person name="Thomas B.C."/>
            <person name="Sharon I."/>
            <person name="Castelle C.J."/>
            <person name="Singh A."/>
            <person name="Wilkins M.J."/>
            <person name="Williams K.H."/>
            <person name="Banfield J.F."/>
        </authorList>
    </citation>
    <scope>NUCLEOTIDE SEQUENCE [LARGE SCALE GENOMIC DNA]</scope>
</reference>
<dbReference type="Proteomes" id="UP000034504">
    <property type="component" value="Unassembled WGS sequence"/>
</dbReference>
<protein>
    <submittedName>
        <fullName evidence="3">Type IV secretory pathway VirB4 component-like protein</fullName>
    </submittedName>
</protein>
<evidence type="ECO:0000313" key="4">
    <source>
        <dbReference type="Proteomes" id="UP000034504"/>
    </source>
</evidence>
<name>A0A0G1KN81_UNCKA</name>
<dbReference type="Gene3D" id="3.40.50.300">
    <property type="entry name" value="P-loop containing nucleotide triphosphate hydrolases"/>
    <property type="match status" value="1"/>
</dbReference>
<dbReference type="AlphaFoldDB" id="A0A0G1KN81"/>
<sequence>MALFSKVKLPPVTLGKKDVKKELEAQKPKQPEEQIAEPKDMARGMVNIKDIIAPSAVEVDFNHIRVGSNYFTTLFISGYPRFVGANWLSPIINFDHTLDLSMFYYPVKSKGILEDLKKKITEMEATVRTDRERGKIEDPTVTSALEDAKSLQEQLVKGVERFFQFSFYITIPAETLEELKSVTSKVESTLGSLLLISKTSTLQMEQAFQSTIPTALDKLLITRNMDTTSLATTFPFTSSDLTQETGIMYGINRHNGSLIIFDRFSMENANTVVFAKSGAGKSYLVKLEALRSLIFGSEIIIIDVEEEYKMLCEAVGGDFISFSPNSPARINPFDLSNIAVEGENELGQKILSLHTLLKLIFRTMTSVEEAILDRALIETYRIKGITPDPETQMTKEPPVMEDLYKVLLGADEPEAKSMAERLERYIKGSLAGIFDSQSNIKLSSKMTVFSTKNLEDILRPIAFYIILDFIWTKIRRDLKKRILIVEEAWYLMQNEDSARFIYGIAKRARKYYLGLTAISQDVDDFLSSEYGKAIVTNSSIQILLKQHPAAIDKVADTFYLSEGEKRLLLGAGQGEGLFFAGSNHVALRVVASEAEHNLVTTNPAELLKLRERGLISGSAIVESGNRDQRNQPPQRQVYKPVGQSAPLS</sequence>
<feature type="domain" description="TraG P-loop" evidence="2">
    <location>
        <begin position="265"/>
        <end position="571"/>
    </location>
</feature>
<feature type="region of interest" description="Disordered" evidence="1">
    <location>
        <begin position="620"/>
        <end position="648"/>
    </location>
</feature>
<dbReference type="PANTHER" id="PTHR30121">
    <property type="entry name" value="UNCHARACTERIZED PROTEIN YJGR-RELATED"/>
    <property type="match status" value="1"/>
</dbReference>
<dbReference type="NCBIfam" id="NF045971">
    <property type="entry name" value="conju_CD1110"/>
    <property type="match status" value="1"/>
</dbReference>
<dbReference type="InterPro" id="IPR043964">
    <property type="entry name" value="P-loop_TraG"/>
</dbReference>
<dbReference type="InterPro" id="IPR027417">
    <property type="entry name" value="P-loop_NTPase"/>
</dbReference>
<feature type="region of interest" description="Disordered" evidence="1">
    <location>
        <begin position="20"/>
        <end position="39"/>
    </location>
</feature>
<dbReference type="Pfam" id="PF19044">
    <property type="entry name" value="P-loop_TraG"/>
    <property type="match status" value="1"/>
</dbReference>
<evidence type="ECO:0000259" key="2">
    <source>
        <dbReference type="Pfam" id="PF19044"/>
    </source>
</evidence>
<evidence type="ECO:0000313" key="3">
    <source>
        <dbReference type="EMBL" id="KKT85106.1"/>
    </source>
</evidence>
<dbReference type="SUPFAM" id="SSF52540">
    <property type="entry name" value="P-loop containing nucleoside triphosphate hydrolases"/>
    <property type="match status" value="1"/>
</dbReference>
<dbReference type="Gene3D" id="1.10.8.730">
    <property type="match status" value="1"/>
</dbReference>